<proteinExistence type="predicted"/>
<dbReference type="InterPro" id="IPR011662">
    <property type="entry name" value="Secretin/TonB_short_N"/>
</dbReference>
<dbReference type="Gene3D" id="3.30.1370.130">
    <property type="match status" value="1"/>
</dbReference>
<keyword evidence="7" id="KW-1185">Reference proteome</keyword>
<feature type="region of interest" description="Disordered" evidence="4">
    <location>
        <begin position="171"/>
        <end position="226"/>
    </location>
</feature>
<reference evidence="6 7" key="1">
    <citation type="submission" date="2006-01" db="EMBL/GenBank/DDBJ databases">
        <authorList>
            <person name="Brettar I."/>
            <person name="Hofle M."/>
            <person name="Ferriera S."/>
            <person name="Johnson J."/>
            <person name="Kravitz S."/>
            <person name="Halpern A."/>
            <person name="Remington K."/>
            <person name="Beeson K."/>
            <person name="Tran B."/>
            <person name="Rogers Y.-H."/>
            <person name="Friedman R."/>
            <person name="Venter J.C."/>
        </authorList>
    </citation>
    <scope>NUCLEOTIDE SEQUENCE [LARGE SCALE GENOMIC DNA]</scope>
    <source>
        <strain evidence="6 7">OS145</strain>
    </source>
</reference>
<accession>A0ABM9WKB6</accession>
<evidence type="ECO:0000256" key="1">
    <source>
        <dbReference type="ARBA" id="ARBA00022448"/>
    </source>
</evidence>
<feature type="compositionally biased region" description="Gly residues" evidence="4">
    <location>
        <begin position="198"/>
        <end position="210"/>
    </location>
</feature>
<dbReference type="PANTHER" id="PTHR30332:SF17">
    <property type="entry name" value="TYPE IV PILIATION SYSTEM PROTEIN DR_0774-RELATED"/>
    <property type="match status" value="1"/>
</dbReference>
<sequence>MRVLWIAAVATLLTSCAYQPDEKPREAYKAMQQDTPVQGKQPASSAVPDDVAAFLNQSVERQAGESRALVGSEPRFVLQADGVAAKQFFYSLTVDTPYNIVVHPDVSGDISLDLKDVTIDETLDVISDIYGYEIRRDGRMIQVYPAGVRTQTFTLDYLSLKRFGLSQTQITSGGVSQERNNNNTYGNNNSYNNSGSSNMGGLGGLNGGGQNQNFGNMNAGGANGASVNTQSETDLWGSLEDMIQGIVGGNGSVVLSPQAGLVSVTAQPSKLRAVGQFLDNLQSRLQRQVILEARIVEVTLGDQYQQGIRWNELNMSGRFDFGFNGSVPNDIAAATADGVFGLTFNSNRFTGFLELLQTQGSVQVLSNPRVTASNNQKAVIKIGEDEYYVTDVTSQTNTTVTQDALTSSNVDLTPFFSGISLDVTPQISDDGEVTLHVHPSVVETKEQEKVITIGDETLRLPLARSNIRESDTIVRARSGEIVVLGGLMQNSTSENVEKVPLLGDLPLVGNLFKNKSNDASKKELVILIKPTVIGADTWQKELERSRELLETWFPDIAHEQ</sequence>
<keyword evidence="2" id="KW-0472">Membrane</keyword>
<protein>
    <submittedName>
        <fullName evidence="6">Type II secretory pathway</fullName>
    </submittedName>
</protein>
<dbReference type="RefSeq" id="WP_006956818.1">
    <property type="nucleotide sequence ID" value="NZ_CH672409.1"/>
</dbReference>
<name>A0ABM9WKB6_9GAMM</name>
<evidence type="ECO:0000313" key="6">
    <source>
        <dbReference type="EMBL" id="EAQ31355.1"/>
    </source>
</evidence>
<evidence type="ECO:0000256" key="4">
    <source>
        <dbReference type="SAM" id="MobiDB-lite"/>
    </source>
</evidence>
<dbReference type="PROSITE" id="PS51257">
    <property type="entry name" value="PROKAR_LIPOPROTEIN"/>
    <property type="match status" value="1"/>
</dbReference>
<dbReference type="InterPro" id="IPR050810">
    <property type="entry name" value="Bact_Secretion_Sys_Channel"/>
</dbReference>
<dbReference type="InterPro" id="IPR004846">
    <property type="entry name" value="T2SS/T3SS_dom"/>
</dbReference>
<dbReference type="InterPro" id="IPR011514">
    <property type="entry name" value="Secretin_N_2"/>
</dbReference>
<organism evidence="6 7">
    <name type="scientific">Idiomarina baltica OS145</name>
    <dbReference type="NCBI Taxonomy" id="314276"/>
    <lineage>
        <taxon>Bacteria</taxon>
        <taxon>Pseudomonadati</taxon>
        <taxon>Pseudomonadota</taxon>
        <taxon>Gammaproteobacteria</taxon>
        <taxon>Alteromonadales</taxon>
        <taxon>Idiomarinaceae</taxon>
        <taxon>Idiomarina</taxon>
    </lineage>
</organism>
<dbReference type="Pfam" id="PF07655">
    <property type="entry name" value="Secretin_N_2"/>
    <property type="match status" value="1"/>
</dbReference>
<evidence type="ECO:0000259" key="5">
    <source>
        <dbReference type="SMART" id="SM00965"/>
    </source>
</evidence>
<evidence type="ECO:0000313" key="7">
    <source>
        <dbReference type="Proteomes" id="UP000016543"/>
    </source>
</evidence>
<dbReference type="InterPro" id="IPR001775">
    <property type="entry name" value="GspD/PilQ"/>
</dbReference>
<evidence type="ECO:0000256" key="2">
    <source>
        <dbReference type="ARBA" id="ARBA00023136"/>
    </source>
</evidence>
<dbReference type="Proteomes" id="UP000016543">
    <property type="component" value="Unassembled WGS sequence"/>
</dbReference>
<dbReference type="SMART" id="SM00965">
    <property type="entry name" value="STN"/>
    <property type="match status" value="1"/>
</dbReference>
<feature type="compositionally biased region" description="Low complexity" evidence="4">
    <location>
        <begin position="211"/>
        <end position="220"/>
    </location>
</feature>
<dbReference type="NCBIfam" id="TIGR02519">
    <property type="entry name" value="pilus_MshL"/>
    <property type="match status" value="1"/>
</dbReference>
<dbReference type="PRINTS" id="PR00811">
    <property type="entry name" value="BCTERIALGSPD"/>
</dbReference>
<dbReference type="Pfam" id="PF00263">
    <property type="entry name" value="Secretin"/>
    <property type="match status" value="1"/>
</dbReference>
<dbReference type="EMBL" id="AAMX01000018">
    <property type="protein sequence ID" value="EAQ31355.1"/>
    <property type="molecule type" value="Genomic_DNA"/>
</dbReference>
<dbReference type="PANTHER" id="PTHR30332">
    <property type="entry name" value="PROBABLE GENERAL SECRETION PATHWAY PROTEIN D"/>
    <property type="match status" value="1"/>
</dbReference>
<dbReference type="InterPro" id="IPR013358">
    <property type="entry name" value="Pilus_biogenesis_MshL"/>
</dbReference>
<comment type="caution">
    <text evidence="6">The sequence shown here is derived from an EMBL/GenBank/DDBJ whole genome shotgun (WGS) entry which is preliminary data.</text>
</comment>
<keyword evidence="1" id="KW-0813">Transport</keyword>
<keyword evidence="3" id="KW-0998">Cell outer membrane</keyword>
<feature type="compositionally biased region" description="Low complexity" evidence="4">
    <location>
        <begin position="180"/>
        <end position="197"/>
    </location>
</feature>
<gene>
    <name evidence="6" type="ORF">OS145_05570</name>
</gene>
<feature type="domain" description="Secretin/TonB short N-terminal" evidence="5">
    <location>
        <begin position="98"/>
        <end position="146"/>
    </location>
</feature>
<evidence type="ECO:0000256" key="3">
    <source>
        <dbReference type="ARBA" id="ARBA00023237"/>
    </source>
</evidence>